<sequence>MEENMVEQRGPEELYGPWIKAKKAVGSRFAALFESHEVVKDWVKPRSTVGVTWLVCESRKDLGVARTGLMLFRRRVWWGMVVKQRIPVIWDVSLEGVKNVSSQMKVVEGTLSLNTEKHVAVIEV</sequence>
<dbReference type="EMBL" id="JBBPBM010000016">
    <property type="protein sequence ID" value="KAK8557655.1"/>
    <property type="molecule type" value="Genomic_DNA"/>
</dbReference>
<accession>A0ABR2EC40</accession>
<name>A0ABR2EC40_9ROSI</name>
<comment type="caution">
    <text evidence="1">The sequence shown here is derived from an EMBL/GenBank/DDBJ whole genome shotgun (WGS) entry which is preliminary data.</text>
</comment>
<gene>
    <name evidence="1" type="ORF">V6N12_009884</name>
</gene>
<reference evidence="1 2" key="1">
    <citation type="journal article" date="2024" name="G3 (Bethesda)">
        <title>Genome assembly of Hibiscus sabdariffa L. provides insights into metabolisms of medicinal natural products.</title>
        <authorList>
            <person name="Kim T."/>
        </authorList>
    </citation>
    <scope>NUCLEOTIDE SEQUENCE [LARGE SCALE GENOMIC DNA]</scope>
    <source>
        <strain evidence="1">TK-2024</strain>
        <tissue evidence="1">Old leaves</tissue>
    </source>
</reference>
<keyword evidence="2" id="KW-1185">Reference proteome</keyword>
<evidence type="ECO:0000313" key="1">
    <source>
        <dbReference type="EMBL" id="KAK8557655.1"/>
    </source>
</evidence>
<proteinExistence type="predicted"/>
<dbReference type="Proteomes" id="UP001472677">
    <property type="component" value="Unassembled WGS sequence"/>
</dbReference>
<protein>
    <submittedName>
        <fullName evidence="1">Uncharacterized protein</fullName>
    </submittedName>
</protein>
<organism evidence="1 2">
    <name type="scientific">Hibiscus sabdariffa</name>
    <name type="common">roselle</name>
    <dbReference type="NCBI Taxonomy" id="183260"/>
    <lineage>
        <taxon>Eukaryota</taxon>
        <taxon>Viridiplantae</taxon>
        <taxon>Streptophyta</taxon>
        <taxon>Embryophyta</taxon>
        <taxon>Tracheophyta</taxon>
        <taxon>Spermatophyta</taxon>
        <taxon>Magnoliopsida</taxon>
        <taxon>eudicotyledons</taxon>
        <taxon>Gunneridae</taxon>
        <taxon>Pentapetalae</taxon>
        <taxon>rosids</taxon>
        <taxon>malvids</taxon>
        <taxon>Malvales</taxon>
        <taxon>Malvaceae</taxon>
        <taxon>Malvoideae</taxon>
        <taxon>Hibiscus</taxon>
    </lineage>
</organism>
<evidence type="ECO:0000313" key="2">
    <source>
        <dbReference type="Proteomes" id="UP001472677"/>
    </source>
</evidence>